<keyword evidence="3" id="KW-1185">Reference proteome</keyword>
<dbReference type="Gene3D" id="1.25.40.10">
    <property type="entry name" value="Tetratricopeptide repeat domain"/>
    <property type="match status" value="1"/>
</dbReference>
<name>A0ABR2KNP7_9EUKA</name>
<gene>
    <name evidence="2" type="ORF">M9Y10_030003</name>
</gene>
<evidence type="ECO:0000313" key="2">
    <source>
        <dbReference type="EMBL" id="KAK8892762.1"/>
    </source>
</evidence>
<sequence>MSCNKNSIKIFINFQFCIYDEFINYVEYIETHETKFHKSRRIVQINKSIQKTNLSSKLSLNQNASKLLTPRARIPTSIPTKQITSKSINFQSNNHQLSAIQSKPKAPQSVILKPNSSQPSFPSLKEKPKINYPKMWKNLLNKRCQFLLQQAENDPFAQFEVGSYIIEGKENFPKSTEVGIMLLQKSIQEGCIDAAIYYSRMLIEGNIISRDLSEASKILKKYSSDSNSTVILLYGMIKKKSKDYQKAHYYIKESAKLGNSEAMFEYGKLLYRGKGCDQDIKEAMKHFELAKKMDVTKPIVLLRMKIPMMR</sequence>
<comment type="caution">
    <text evidence="2">The sequence shown here is derived from an EMBL/GenBank/DDBJ whole genome shotgun (WGS) entry which is preliminary data.</text>
</comment>
<dbReference type="InterPro" id="IPR006597">
    <property type="entry name" value="Sel1-like"/>
</dbReference>
<proteinExistence type="inferred from homology"/>
<dbReference type="InterPro" id="IPR050767">
    <property type="entry name" value="Sel1_AlgK"/>
</dbReference>
<comment type="similarity">
    <text evidence="1">Belongs to the sel-1 family.</text>
</comment>
<reference evidence="2 3" key="1">
    <citation type="submission" date="2024-04" db="EMBL/GenBank/DDBJ databases">
        <title>Tritrichomonas musculus Genome.</title>
        <authorList>
            <person name="Alves-Ferreira E."/>
            <person name="Grigg M."/>
            <person name="Lorenzi H."/>
            <person name="Galac M."/>
        </authorList>
    </citation>
    <scope>NUCLEOTIDE SEQUENCE [LARGE SCALE GENOMIC DNA]</scope>
    <source>
        <strain evidence="2 3">EAF2021</strain>
    </source>
</reference>
<organism evidence="2 3">
    <name type="scientific">Tritrichomonas musculus</name>
    <dbReference type="NCBI Taxonomy" id="1915356"/>
    <lineage>
        <taxon>Eukaryota</taxon>
        <taxon>Metamonada</taxon>
        <taxon>Parabasalia</taxon>
        <taxon>Tritrichomonadida</taxon>
        <taxon>Tritrichomonadidae</taxon>
        <taxon>Tritrichomonas</taxon>
    </lineage>
</organism>
<dbReference type="PANTHER" id="PTHR11102:SF160">
    <property type="entry name" value="ERAD-ASSOCIATED E3 UBIQUITIN-PROTEIN LIGASE COMPONENT HRD3"/>
    <property type="match status" value="1"/>
</dbReference>
<evidence type="ECO:0000256" key="1">
    <source>
        <dbReference type="ARBA" id="ARBA00038101"/>
    </source>
</evidence>
<dbReference type="PANTHER" id="PTHR11102">
    <property type="entry name" value="SEL-1-LIKE PROTEIN"/>
    <property type="match status" value="1"/>
</dbReference>
<evidence type="ECO:0000313" key="3">
    <source>
        <dbReference type="Proteomes" id="UP001470230"/>
    </source>
</evidence>
<dbReference type="EMBL" id="JAPFFF010000004">
    <property type="protein sequence ID" value="KAK8892762.1"/>
    <property type="molecule type" value="Genomic_DNA"/>
</dbReference>
<dbReference type="SUPFAM" id="SSF81901">
    <property type="entry name" value="HCP-like"/>
    <property type="match status" value="1"/>
</dbReference>
<accession>A0ABR2KNP7</accession>
<dbReference type="Pfam" id="PF08238">
    <property type="entry name" value="Sel1"/>
    <property type="match status" value="3"/>
</dbReference>
<dbReference type="SMART" id="SM00671">
    <property type="entry name" value="SEL1"/>
    <property type="match status" value="3"/>
</dbReference>
<dbReference type="Proteomes" id="UP001470230">
    <property type="component" value="Unassembled WGS sequence"/>
</dbReference>
<protein>
    <submittedName>
        <fullName evidence="2">Uncharacterized protein</fullName>
    </submittedName>
</protein>
<dbReference type="InterPro" id="IPR011990">
    <property type="entry name" value="TPR-like_helical_dom_sf"/>
</dbReference>